<dbReference type="SMART" id="SM00448">
    <property type="entry name" value="REC"/>
    <property type="match status" value="1"/>
</dbReference>
<dbReference type="PROSITE" id="PS50110">
    <property type="entry name" value="RESPONSE_REGULATORY"/>
    <property type="match status" value="1"/>
</dbReference>
<evidence type="ECO:0000256" key="10">
    <source>
        <dbReference type="ARBA" id="ARBA00022989"/>
    </source>
</evidence>
<accession>Q01X79</accession>
<evidence type="ECO:0000259" key="14">
    <source>
        <dbReference type="PROSITE" id="PS50109"/>
    </source>
</evidence>
<dbReference type="HOGENOM" id="CLU_000445_28_2_0"/>
<feature type="domain" description="Histidine kinase" evidence="14">
    <location>
        <begin position="897"/>
        <end position="1117"/>
    </location>
</feature>
<dbReference type="FunFam" id="1.10.287.130:FF:000004">
    <property type="entry name" value="Ethylene receptor 1"/>
    <property type="match status" value="1"/>
</dbReference>
<dbReference type="CDD" id="cd17546">
    <property type="entry name" value="REC_hyHK_CKI1_RcsC-like"/>
    <property type="match status" value="1"/>
</dbReference>
<dbReference type="InterPro" id="IPR036097">
    <property type="entry name" value="HisK_dim/P_sf"/>
</dbReference>
<dbReference type="Pfam" id="PF07494">
    <property type="entry name" value="Reg_prop"/>
    <property type="match status" value="11"/>
</dbReference>
<evidence type="ECO:0000256" key="3">
    <source>
        <dbReference type="ARBA" id="ARBA00012438"/>
    </source>
</evidence>
<dbReference type="SUPFAM" id="SSF47384">
    <property type="entry name" value="Homodimeric domain of signal transducing histidine kinase"/>
    <property type="match status" value="1"/>
</dbReference>
<dbReference type="SUPFAM" id="SSF63829">
    <property type="entry name" value="Calcium-dependent phosphotriesterase"/>
    <property type="match status" value="2"/>
</dbReference>
<dbReference type="Pfam" id="PF00512">
    <property type="entry name" value="HisKA"/>
    <property type="match status" value="1"/>
</dbReference>
<evidence type="ECO:0000313" key="16">
    <source>
        <dbReference type="EMBL" id="ABJ85736.1"/>
    </source>
</evidence>
<keyword evidence="13" id="KW-0732">Signal</keyword>
<keyword evidence="11" id="KW-0472">Membrane</keyword>
<dbReference type="KEGG" id="sus:Acid_4777"/>
<dbReference type="SUPFAM" id="SSF52172">
    <property type="entry name" value="CheY-like"/>
    <property type="match status" value="1"/>
</dbReference>
<dbReference type="InterPro" id="IPR036890">
    <property type="entry name" value="HATPase_C_sf"/>
</dbReference>
<evidence type="ECO:0000256" key="13">
    <source>
        <dbReference type="SAM" id="SignalP"/>
    </source>
</evidence>
<comment type="catalytic activity">
    <reaction evidence="1">
        <text>ATP + protein L-histidine = ADP + protein N-phospho-L-histidine.</text>
        <dbReference type="EC" id="2.7.13.3"/>
    </reaction>
</comment>
<sequence length="1358" mass="149629" precursor="true">MAWTGWARLCTALIVSCVAPRPAPAAESSTGSLRLGIRTLPLIDKQDIRFVRVAAEGESLESRVTSIAQDRYGFLWFGSDDGLYRYDGYKLKSFRREPGNPNSLSDDTVTAIYRDRTGILWVGTGFGGLNRFDPASGTFTHYRHDPSNRGSLSSNAARCIFQDAAGALWVGTANGLDRLDQTTGSFAHYQHNKQDAGSLSSNEAVDIFEDRSGNLWVGTIGGGLNILDRSTGRFTRFRESYTAASPGDDSSALLSSIRQDHAGLLWVGNGLGTLDPRTGTLTRYAFRSKDPGGEIIKGLRALQEGREGELWLGMQNGLLLLDRERKQFARYLKKPANPQSLHNDDILSLFQDAEGNIWVGTQSGVSRFNPRPLFTIRQHEPGNSQSLVENNIRAVQVDRQGNLWVGTRRGLQRFEPKTGRATLYQHDPHDPSSISNNYVTVIREDRSGVLWVGTGGGGLNRFDGTRGRFFAYRYQPGNPAGLSSDGVLSLLEDREGMLWVATAAGLSRLNRRTGRFTTYHHDDSDPHSLSDDLIKTVFEDRDGTLWVGTKGGLNRFDRASQHFTSWQHNAHDASSLSHDQVNAISEDRKGRLWLATQEGLDQMDRSRGTFTTFTREDGLPDNAVQSILEDDHGSLWLATHNGLARFRPASGTFRNYSAADGLPGNLLNPLGTESSCRGPDGQLWFGSRNGLVSFYPDRLADNPYVPPVTLTDFRLFNKTVHPGPNSPLQQPIWATRSLTLTQAQGIFSLEFAALSNTAPESNRYRFMLEGLETEWNEVSSRQRLATYTNLPAGNYVFRVQGSNNNQVWNQEGVSLAIVVLAPWWATWWFRSTVGLVIAGMAFGAYQSRVRILRLGAARLERQVSERTSELLERTGELQIAKDAAEAANRAKTIFLANMSHELRTPLNAILGFSNLLREGDVSEWQRNDLDIINRSGEHLLSLVDEVLDVAKIEAGRGVLEIAPYDLAGMVRDVMDMMGARAQMKGLALLHADSSGLPRYVRADGPRLRQVLINLVGNAIKFTPSGSVTLRLDAGCVDDDGRFSLTFYVEDTGCGVAPEDHERIFEPFVQVGPAATKKGSGLGLAITRQLVEMMGGTVSVESTPGKGSRFRVEVPVYAHEDAGPLGERTERGRITGLEPGQPEFRVLVCEDEPTSAAVLLRFLQSAGFQVKVADNGAKGVDLFQTWRPDFIWMDLRMPVMNGAEAAKRIRAVEGGRAVKIAGVSASAFAEERSEVLAAGMDDFVRKPFRAAEIFDCMARHLGVRYCRSESQPCTRQESPPPLRAEALAGLPQELRAELQDALAALDVERISAVVVRVTERDFGLGSTLSHYADRLEYTAIFQAIENCQAPEVFAKGSTE</sequence>
<dbReference type="GO" id="GO:0005524">
    <property type="term" value="F:ATP binding"/>
    <property type="evidence" value="ECO:0007669"/>
    <property type="project" value="UniProtKB-KW"/>
</dbReference>
<evidence type="ECO:0000256" key="11">
    <source>
        <dbReference type="ARBA" id="ARBA00023136"/>
    </source>
</evidence>
<dbReference type="FunFam" id="2.60.40.10:FF:000791">
    <property type="entry name" value="Two-component system sensor histidine kinase/response regulator"/>
    <property type="match status" value="1"/>
</dbReference>
<feature type="modified residue" description="4-aspartylphosphate" evidence="12">
    <location>
        <position position="1193"/>
    </location>
</feature>
<comment type="subcellular location">
    <subcellularLocation>
        <location evidence="2">Membrane</location>
    </subcellularLocation>
</comment>
<organism evidence="16">
    <name type="scientific">Solibacter usitatus (strain Ellin6076)</name>
    <dbReference type="NCBI Taxonomy" id="234267"/>
    <lineage>
        <taxon>Bacteria</taxon>
        <taxon>Pseudomonadati</taxon>
        <taxon>Acidobacteriota</taxon>
        <taxon>Terriglobia</taxon>
        <taxon>Bryobacterales</taxon>
        <taxon>Solibacteraceae</taxon>
        <taxon>Candidatus Solibacter</taxon>
    </lineage>
</organism>
<feature type="chain" id="PRO_5004162634" description="histidine kinase" evidence="13">
    <location>
        <begin position="26"/>
        <end position="1358"/>
    </location>
</feature>
<dbReference type="CDD" id="cd00082">
    <property type="entry name" value="HisKA"/>
    <property type="match status" value="1"/>
</dbReference>
<dbReference type="InterPro" id="IPR011006">
    <property type="entry name" value="CheY-like_superfamily"/>
</dbReference>
<dbReference type="eggNOG" id="COG3292">
    <property type="taxonomic scope" value="Bacteria"/>
</dbReference>
<dbReference type="SMART" id="SM00387">
    <property type="entry name" value="HATPase_c"/>
    <property type="match status" value="1"/>
</dbReference>
<proteinExistence type="predicted"/>
<dbReference type="InterPro" id="IPR001789">
    <property type="entry name" value="Sig_transdc_resp-reg_receiver"/>
</dbReference>
<dbReference type="SUPFAM" id="SSF50998">
    <property type="entry name" value="Quinoprotein alcohol dehydrogenase-like"/>
    <property type="match status" value="1"/>
</dbReference>
<evidence type="ECO:0000256" key="12">
    <source>
        <dbReference type="PROSITE-ProRule" id="PRU00169"/>
    </source>
</evidence>
<dbReference type="PRINTS" id="PR00344">
    <property type="entry name" value="BCTRLSENSOR"/>
</dbReference>
<dbReference type="Gene3D" id="3.40.50.2300">
    <property type="match status" value="1"/>
</dbReference>
<protein>
    <recommendedName>
        <fullName evidence="3">histidine kinase</fullName>
        <ecNumber evidence="3">2.7.13.3</ecNumber>
    </recommendedName>
</protein>
<evidence type="ECO:0000259" key="15">
    <source>
        <dbReference type="PROSITE" id="PS50110"/>
    </source>
</evidence>
<feature type="domain" description="Response regulatory" evidence="15">
    <location>
        <begin position="1144"/>
        <end position="1260"/>
    </location>
</feature>
<keyword evidence="7" id="KW-0547">Nucleotide-binding</keyword>
<keyword evidence="9" id="KW-0067">ATP-binding</keyword>
<dbReference type="Gene3D" id="2.130.10.10">
    <property type="entry name" value="YVTN repeat-like/Quinoprotein amine dehydrogenase"/>
    <property type="match status" value="3"/>
</dbReference>
<keyword evidence="6" id="KW-0812">Transmembrane</keyword>
<keyword evidence="5" id="KW-0808">Transferase</keyword>
<dbReference type="GO" id="GO:0000155">
    <property type="term" value="F:phosphorelay sensor kinase activity"/>
    <property type="evidence" value="ECO:0007669"/>
    <property type="project" value="InterPro"/>
</dbReference>
<dbReference type="OrthoDB" id="9813394at2"/>
<dbReference type="Gene3D" id="1.10.287.130">
    <property type="match status" value="1"/>
</dbReference>
<dbReference type="GO" id="GO:0016020">
    <property type="term" value="C:membrane"/>
    <property type="evidence" value="ECO:0007669"/>
    <property type="project" value="UniProtKB-SubCell"/>
</dbReference>
<evidence type="ECO:0000256" key="5">
    <source>
        <dbReference type="ARBA" id="ARBA00022679"/>
    </source>
</evidence>
<dbReference type="Gene3D" id="3.30.565.10">
    <property type="entry name" value="Histidine kinase-like ATPase, C-terminal domain"/>
    <property type="match status" value="1"/>
</dbReference>
<dbReference type="PANTHER" id="PTHR43547:SF2">
    <property type="entry name" value="HYBRID SIGNAL TRANSDUCTION HISTIDINE KINASE C"/>
    <property type="match status" value="1"/>
</dbReference>
<dbReference type="STRING" id="234267.Acid_4777"/>
<evidence type="ECO:0000256" key="8">
    <source>
        <dbReference type="ARBA" id="ARBA00022777"/>
    </source>
</evidence>
<dbReference type="eggNOG" id="COG2205">
    <property type="taxonomic scope" value="Bacteria"/>
</dbReference>
<reference evidence="16" key="1">
    <citation type="submission" date="2006-10" db="EMBL/GenBank/DDBJ databases">
        <title>Complete sequence of Solibacter usitatus Ellin6076.</title>
        <authorList>
            <consortium name="US DOE Joint Genome Institute"/>
            <person name="Copeland A."/>
            <person name="Lucas S."/>
            <person name="Lapidus A."/>
            <person name="Barry K."/>
            <person name="Detter J.C."/>
            <person name="Glavina del Rio T."/>
            <person name="Hammon N."/>
            <person name="Israni S."/>
            <person name="Dalin E."/>
            <person name="Tice H."/>
            <person name="Pitluck S."/>
            <person name="Thompson L.S."/>
            <person name="Brettin T."/>
            <person name="Bruce D."/>
            <person name="Han C."/>
            <person name="Tapia R."/>
            <person name="Gilna P."/>
            <person name="Schmutz J."/>
            <person name="Larimer F."/>
            <person name="Land M."/>
            <person name="Hauser L."/>
            <person name="Kyrpides N."/>
            <person name="Mikhailova N."/>
            <person name="Janssen P.H."/>
            <person name="Kuske C.R."/>
            <person name="Richardson P."/>
        </authorList>
    </citation>
    <scope>NUCLEOTIDE SEQUENCE</scope>
    <source>
        <strain evidence="16">Ellin6076</strain>
    </source>
</reference>
<dbReference type="InterPro" id="IPR011110">
    <property type="entry name" value="Reg_prop"/>
</dbReference>
<dbReference type="eggNOG" id="COG0745">
    <property type="taxonomic scope" value="Bacteria"/>
</dbReference>
<dbReference type="PROSITE" id="PS50109">
    <property type="entry name" value="HIS_KIN"/>
    <property type="match status" value="1"/>
</dbReference>
<evidence type="ECO:0000256" key="9">
    <source>
        <dbReference type="ARBA" id="ARBA00022840"/>
    </source>
</evidence>
<dbReference type="InterPro" id="IPR011047">
    <property type="entry name" value="Quinoprotein_ADH-like_sf"/>
</dbReference>
<keyword evidence="10" id="KW-1133">Transmembrane helix</keyword>
<dbReference type="PANTHER" id="PTHR43547">
    <property type="entry name" value="TWO-COMPONENT HISTIDINE KINASE"/>
    <property type="match status" value="1"/>
</dbReference>
<dbReference type="Pfam" id="PF07495">
    <property type="entry name" value="Y_Y_Y"/>
    <property type="match status" value="1"/>
</dbReference>
<keyword evidence="8 16" id="KW-0418">Kinase</keyword>
<dbReference type="InterPro" id="IPR003661">
    <property type="entry name" value="HisK_dim/P_dom"/>
</dbReference>
<evidence type="ECO:0000256" key="4">
    <source>
        <dbReference type="ARBA" id="ARBA00022553"/>
    </source>
</evidence>
<evidence type="ECO:0000256" key="2">
    <source>
        <dbReference type="ARBA" id="ARBA00004370"/>
    </source>
</evidence>
<dbReference type="InParanoid" id="Q01X79"/>
<dbReference type="Gene3D" id="2.60.40.10">
    <property type="entry name" value="Immunoglobulins"/>
    <property type="match status" value="1"/>
</dbReference>
<evidence type="ECO:0000256" key="7">
    <source>
        <dbReference type="ARBA" id="ARBA00022741"/>
    </source>
</evidence>
<dbReference type="SUPFAM" id="SSF55874">
    <property type="entry name" value="ATPase domain of HSP90 chaperone/DNA topoisomerase II/histidine kinase"/>
    <property type="match status" value="1"/>
</dbReference>
<dbReference type="EC" id="2.7.13.3" evidence="3"/>
<dbReference type="FunFam" id="3.30.565.10:FF:000010">
    <property type="entry name" value="Sensor histidine kinase RcsC"/>
    <property type="match status" value="1"/>
</dbReference>
<dbReference type="InterPro" id="IPR013783">
    <property type="entry name" value="Ig-like_fold"/>
</dbReference>
<dbReference type="CDD" id="cd16922">
    <property type="entry name" value="HATPase_EvgS-ArcB-TorS-like"/>
    <property type="match status" value="1"/>
</dbReference>
<dbReference type="EMBL" id="CP000473">
    <property type="protein sequence ID" value="ABJ85736.1"/>
    <property type="molecule type" value="Genomic_DNA"/>
</dbReference>
<gene>
    <name evidence="16" type="ordered locus">Acid_4777</name>
</gene>
<dbReference type="InterPro" id="IPR005467">
    <property type="entry name" value="His_kinase_dom"/>
</dbReference>
<dbReference type="InterPro" id="IPR011123">
    <property type="entry name" value="Y_Y_Y"/>
</dbReference>
<dbReference type="InterPro" id="IPR003594">
    <property type="entry name" value="HATPase_dom"/>
</dbReference>
<dbReference type="Pfam" id="PF00072">
    <property type="entry name" value="Response_reg"/>
    <property type="match status" value="1"/>
</dbReference>
<dbReference type="SMART" id="SM00388">
    <property type="entry name" value="HisKA"/>
    <property type="match status" value="1"/>
</dbReference>
<evidence type="ECO:0000256" key="6">
    <source>
        <dbReference type="ARBA" id="ARBA00022692"/>
    </source>
</evidence>
<dbReference type="InterPro" id="IPR004358">
    <property type="entry name" value="Sig_transdc_His_kin-like_C"/>
</dbReference>
<name>Q01X79_SOLUE</name>
<feature type="signal peptide" evidence="13">
    <location>
        <begin position="1"/>
        <end position="25"/>
    </location>
</feature>
<dbReference type="InterPro" id="IPR015943">
    <property type="entry name" value="WD40/YVTN_repeat-like_dom_sf"/>
</dbReference>
<evidence type="ECO:0000256" key="1">
    <source>
        <dbReference type="ARBA" id="ARBA00000085"/>
    </source>
</evidence>
<dbReference type="Pfam" id="PF02518">
    <property type="entry name" value="HATPase_c"/>
    <property type="match status" value="1"/>
</dbReference>
<keyword evidence="4 12" id="KW-0597">Phosphoprotein</keyword>